<reference evidence="5 6" key="1">
    <citation type="journal article" date="2011" name="PLoS Genet.">
        <title>Genome sequencing and comparative transcriptomics of the model entomopathogenic fungi Metarhizium anisopliae and M. acridum.</title>
        <authorList>
            <person name="Gao Q."/>
            <person name="Jin K."/>
            <person name="Ying S.H."/>
            <person name="Zhang Y."/>
            <person name="Xiao G."/>
            <person name="Shang Y."/>
            <person name="Duan Z."/>
            <person name="Hu X."/>
            <person name="Xie X.Q."/>
            <person name="Zhou G."/>
            <person name="Peng G."/>
            <person name="Luo Z."/>
            <person name="Huang W."/>
            <person name="Wang B."/>
            <person name="Fang W."/>
            <person name="Wang S."/>
            <person name="Zhong Y."/>
            <person name="Ma L.J."/>
            <person name="St Leger R.J."/>
            <person name="Zhao G.P."/>
            <person name="Pei Y."/>
            <person name="Feng M.G."/>
            <person name="Xia Y."/>
            <person name="Wang C."/>
        </authorList>
    </citation>
    <scope>NUCLEOTIDE SEQUENCE [LARGE SCALE GENOMIC DNA]</scope>
    <source>
        <strain evidence="5 6">CQMa 102</strain>
    </source>
</reference>
<dbReference type="Proteomes" id="UP000002499">
    <property type="component" value="Unassembled WGS sequence"/>
</dbReference>
<dbReference type="eggNOG" id="KOG1001">
    <property type="taxonomic scope" value="Eukaryota"/>
</dbReference>
<keyword evidence="6" id="KW-1185">Reference proteome</keyword>
<dbReference type="HOGENOM" id="CLU_512963_0_0_1"/>
<protein>
    <submittedName>
        <fullName evidence="5">Helicase, putative</fullName>
    </submittedName>
</protein>
<evidence type="ECO:0000256" key="2">
    <source>
        <dbReference type="ARBA" id="ARBA00022801"/>
    </source>
</evidence>
<dbReference type="PROSITE" id="PS51192">
    <property type="entry name" value="HELICASE_ATP_BIND_1"/>
    <property type="match status" value="1"/>
</dbReference>
<dbReference type="OrthoDB" id="448448at2759"/>
<dbReference type="InterPro" id="IPR027417">
    <property type="entry name" value="P-loop_NTPase"/>
</dbReference>
<dbReference type="EMBL" id="GL698557">
    <property type="protein sequence ID" value="EFY86063.1"/>
    <property type="molecule type" value="Genomic_DNA"/>
</dbReference>
<dbReference type="GO" id="GO:0004386">
    <property type="term" value="F:helicase activity"/>
    <property type="evidence" value="ECO:0007669"/>
    <property type="project" value="UniProtKB-KW"/>
</dbReference>
<keyword evidence="1" id="KW-0547">Nucleotide-binding</keyword>
<evidence type="ECO:0000259" key="4">
    <source>
        <dbReference type="PROSITE" id="PS51192"/>
    </source>
</evidence>
<dbReference type="InParanoid" id="E9EDC3"/>
<dbReference type="Pfam" id="PF00176">
    <property type="entry name" value="SNF2-rel_dom"/>
    <property type="match status" value="2"/>
</dbReference>
<organism evidence="6">
    <name type="scientific">Metarhizium acridum (strain CQMa 102)</name>
    <dbReference type="NCBI Taxonomy" id="655827"/>
    <lineage>
        <taxon>Eukaryota</taxon>
        <taxon>Fungi</taxon>
        <taxon>Dikarya</taxon>
        <taxon>Ascomycota</taxon>
        <taxon>Pezizomycotina</taxon>
        <taxon>Sordariomycetes</taxon>
        <taxon>Hypocreomycetidae</taxon>
        <taxon>Hypocreales</taxon>
        <taxon>Clavicipitaceae</taxon>
        <taxon>Metarhizium</taxon>
    </lineage>
</organism>
<dbReference type="STRING" id="655827.E9EDC3"/>
<sequence length="531" mass="59059">MADFANLHTESIYLANDSTTVVNRILDSLSHHVLLRQPPADCRIKSSLLPHQREAIDFIFQRETNSVPSELSLWEYDDLDVDKSLLESIFRIHFHGIINVKLYSYQHVFSEANRPQQEETKGGIIADEMGLGKSLVMLSTVAGSLDRAENFFTFQIQLLSSTQGKNPSKSTLVVAPSSRRHAETNLLHNRAIVFTTYATLATDFCSGKNALAEINRFRIVLDEAHIIRNGSTKQFQAVASLFAQHHWCLTDTPTQNKLDDLGALVSFVNVPILKNPASFRKFIISPIVSGSVTRYENLRVLLHGSASAPQRMGGIGHGWATAASTRPTLLTYKRLLMQCTGGTYAGLCCAHLEDVDALEALEDAGLFEDGDPDENSDIRDIARPGSLAHEALSSDFIKARWFSREWTFQKLLAPHFLVFVDQEWRRMGSRESWAGEIKEASSIETRHLTSFTPTDFQSCSIAMRLSWASRRVTTGEEDETYSLLGLFGVSLPLIMAKGGGEHFTGSSALRERKRSRASRLLPTPCACPKGV</sequence>
<evidence type="ECO:0000256" key="1">
    <source>
        <dbReference type="ARBA" id="ARBA00022741"/>
    </source>
</evidence>
<dbReference type="GO" id="GO:0016787">
    <property type="term" value="F:hydrolase activity"/>
    <property type="evidence" value="ECO:0007669"/>
    <property type="project" value="UniProtKB-KW"/>
</dbReference>
<dbReference type="SMART" id="SM00487">
    <property type="entry name" value="DEXDc"/>
    <property type="match status" value="1"/>
</dbReference>
<evidence type="ECO:0000313" key="5">
    <source>
        <dbReference type="EMBL" id="EFY86063.1"/>
    </source>
</evidence>
<keyword evidence="5" id="KW-0347">Helicase</keyword>
<dbReference type="GeneID" id="19252182"/>
<keyword evidence="2" id="KW-0378">Hydrolase</keyword>
<dbReference type="InterPro" id="IPR038718">
    <property type="entry name" value="SNF2-like_sf"/>
</dbReference>
<dbReference type="Gene3D" id="3.40.50.10810">
    <property type="entry name" value="Tandem AAA-ATPase domain"/>
    <property type="match status" value="2"/>
</dbReference>
<name>E9EDC3_METAQ</name>
<dbReference type="GO" id="GO:0005634">
    <property type="term" value="C:nucleus"/>
    <property type="evidence" value="ECO:0007669"/>
    <property type="project" value="TreeGrafter"/>
</dbReference>
<dbReference type="GO" id="GO:0005524">
    <property type="term" value="F:ATP binding"/>
    <property type="evidence" value="ECO:0007669"/>
    <property type="project" value="UniProtKB-KW"/>
</dbReference>
<accession>E9EDC3</accession>
<dbReference type="SUPFAM" id="SSF52540">
    <property type="entry name" value="P-loop containing nucleoside triphosphate hydrolases"/>
    <property type="match status" value="1"/>
</dbReference>
<proteinExistence type="predicted"/>
<keyword evidence="3" id="KW-0067">ATP-binding</keyword>
<dbReference type="PANTHER" id="PTHR45626">
    <property type="entry name" value="TRANSCRIPTION TERMINATION FACTOR 2-RELATED"/>
    <property type="match status" value="1"/>
</dbReference>
<dbReference type="InterPro" id="IPR014001">
    <property type="entry name" value="Helicase_ATP-bd"/>
</dbReference>
<evidence type="ECO:0000256" key="3">
    <source>
        <dbReference type="ARBA" id="ARBA00022840"/>
    </source>
</evidence>
<dbReference type="GO" id="GO:0008094">
    <property type="term" value="F:ATP-dependent activity, acting on DNA"/>
    <property type="evidence" value="ECO:0007669"/>
    <property type="project" value="TreeGrafter"/>
</dbReference>
<dbReference type="GO" id="GO:0006281">
    <property type="term" value="P:DNA repair"/>
    <property type="evidence" value="ECO:0007669"/>
    <property type="project" value="TreeGrafter"/>
</dbReference>
<dbReference type="CDD" id="cd18008">
    <property type="entry name" value="DEXDc_SHPRH-like"/>
    <property type="match status" value="1"/>
</dbReference>
<dbReference type="AlphaFoldDB" id="E9EDC3"/>
<dbReference type="InterPro" id="IPR000330">
    <property type="entry name" value="SNF2_N"/>
</dbReference>
<dbReference type="PANTHER" id="PTHR45626:SF52">
    <property type="entry name" value="SINGLE-STRANDED DNA-DEPENDENT ATPASE (EUROFUNG)"/>
    <property type="match status" value="1"/>
</dbReference>
<feature type="domain" description="Helicase ATP-binding" evidence="4">
    <location>
        <begin position="114"/>
        <end position="271"/>
    </location>
</feature>
<evidence type="ECO:0000313" key="6">
    <source>
        <dbReference type="Proteomes" id="UP000002499"/>
    </source>
</evidence>
<gene>
    <name evidence="5" type="ORF">MAC_07871</name>
</gene>
<dbReference type="InterPro" id="IPR050628">
    <property type="entry name" value="SNF2_RAD54_helicase_TF"/>
</dbReference>
<dbReference type="KEGG" id="maw:19252182"/>